<proteinExistence type="predicted"/>
<sequence length="205" mass="22969">MLHAFSSAGLMPRTTALEIVFPARALVLLTGLPGAGKSTLLDQLYGLRGDETRPVLRDGTLVIDSRQARTRWARLLARLPRRGRSLVVHLAHTWRIIRSLPNGRPVVAHSRAAWPHLLYGFALLARLTGRQLHVIMLDVPDETAMAGQIARGRVVPAVTFARHRRRWRVLLARARSGALPPAHGVRVLDRPSADRLRRIVFERSR</sequence>
<dbReference type="Gene3D" id="3.40.50.300">
    <property type="entry name" value="P-loop containing nucleotide triphosphate hydrolases"/>
    <property type="match status" value="1"/>
</dbReference>
<keyword evidence="1" id="KW-0547">Nucleotide-binding</keyword>
<dbReference type="EMBL" id="BLAE01000052">
    <property type="protein sequence ID" value="GES13973.1"/>
    <property type="molecule type" value="Genomic_DNA"/>
</dbReference>
<evidence type="ECO:0000313" key="1">
    <source>
        <dbReference type="EMBL" id="GES13973.1"/>
    </source>
</evidence>
<dbReference type="SUPFAM" id="SSF52540">
    <property type="entry name" value="P-loop containing nucleoside triphosphate hydrolases"/>
    <property type="match status" value="1"/>
</dbReference>
<dbReference type="RefSeq" id="WP_246268971.1">
    <property type="nucleotide sequence ID" value="NZ_BAAAHL010000054.1"/>
</dbReference>
<dbReference type="Pfam" id="PF13671">
    <property type="entry name" value="AAA_33"/>
    <property type="match status" value="1"/>
</dbReference>
<dbReference type="Proteomes" id="UP000331127">
    <property type="component" value="Unassembled WGS sequence"/>
</dbReference>
<evidence type="ECO:0000313" key="2">
    <source>
        <dbReference type="Proteomes" id="UP000331127"/>
    </source>
</evidence>
<dbReference type="AlphaFoldDB" id="A0A5M3X556"/>
<keyword evidence="1" id="KW-0067">ATP-binding</keyword>
<organism evidence="1 2">
    <name type="scientific">Acrocarpospora macrocephala</name>
    <dbReference type="NCBI Taxonomy" id="150177"/>
    <lineage>
        <taxon>Bacteria</taxon>
        <taxon>Bacillati</taxon>
        <taxon>Actinomycetota</taxon>
        <taxon>Actinomycetes</taxon>
        <taxon>Streptosporangiales</taxon>
        <taxon>Streptosporangiaceae</taxon>
        <taxon>Acrocarpospora</taxon>
    </lineage>
</organism>
<protein>
    <submittedName>
        <fullName evidence="1">ATP-binding protein</fullName>
    </submittedName>
</protein>
<accession>A0A5M3X556</accession>
<name>A0A5M3X556_9ACTN</name>
<dbReference type="GO" id="GO:0005524">
    <property type="term" value="F:ATP binding"/>
    <property type="evidence" value="ECO:0007669"/>
    <property type="project" value="UniProtKB-KW"/>
</dbReference>
<comment type="caution">
    <text evidence="1">The sequence shown here is derived from an EMBL/GenBank/DDBJ whole genome shotgun (WGS) entry which is preliminary data.</text>
</comment>
<reference evidence="1 2" key="1">
    <citation type="submission" date="2019-10" db="EMBL/GenBank/DDBJ databases">
        <title>Whole genome shotgun sequence of Acrocarpospora macrocephala NBRC 16266.</title>
        <authorList>
            <person name="Ichikawa N."/>
            <person name="Kimura A."/>
            <person name="Kitahashi Y."/>
            <person name="Komaki H."/>
            <person name="Oguchi A."/>
        </authorList>
    </citation>
    <scope>NUCLEOTIDE SEQUENCE [LARGE SCALE GENOMIC DNA]</scope>
    <source>
        <strain evidence="1 2">NBRC 16266</strain>
    </source>
</reference>
<gene>
    <name evidence="1" type="ORF">Amac_075700</name>
</gene>
<keyword evidence="2" id="KW-1185">Reference proteome</keyword>
<dbReference type="InterPro" id="IPR027417">
    <property type="entry name" value="P-loop_NTPase"/>
</dbReference>